<feature type="transmembrane region" description="Helical" evidence="3">
    <location>
        <begin position="33"/>
        <end position="51"/>
    </location>
</feature>
<dbReference type="Gene3D" id="3.90.25.10">
    <property type="entry name" value="UDP-galactose 4-epimerase, domain 1"/>
    <property type="match status" value="1"/>
</dbReference>
<dbReference type="InParanoid" id="C1G5K2"/>
<dbReference type="RefSeq" id="XP_010757996.1">
    <property type="nucleotide sequence ID" value="XM_010759694.1"/>
</dbReference>
<keyword evidence="1" id="KW-0521">NADP</keyword>
<keyword evidence="3" id="KW-0812">Transmembrane</keyword>
<evidence type="ECO:0000256" key="2">
    <source>
        <dbReference type="ARBA" id="ARBA00023002"/>
    </source>
</evidence>
<dbReference type="GO" id="GO:0016491">
    <property type="term" value="F:oxidoreductase activity"/>
    <property type="evidence" value="ECO:0007669"/>
    <property type="project" value="UniProtKB-KW"/>
</dbReference>
<evidence type="ECO:0000313" key="4">
    <source>
        <dbReference type="EMBL" id="EEH46359.2"/>
    </source>
</evidence>
<keyword evidence="3" id="KW-1133">Transmembrane helix</keyword>
<dbReference type="OrthoDB" id="5283654at2759"/>
<organism evidence="4 5">
    <name type="scientific">Paracoccidioides brasiliensis (strain Pb18)</name>
    <dbReference type="NCBI Taxonomy" id="502780"/>
    <lineage>
        <taxon>Eukaryota</taxon>
        <taxon>Fungi</taxon>
        <taxon>Dikarya</taxon>
        <taxon>Ascomycota</taxon>
        <taxon>Pezizomycotina</taxon>
        <taxon>Eurotiomycetes</taxon>
        <taxon>Eurotiomycetidae</taxon>
        <taxon>Onygenales</taxon>
        <taxon>Ajellomycetaceae</taxon>
        <taxon>Paracoccidioides</taxon>
    </lineage>
</organism>
<accession>C1G5K2</accession>
<dbReference type="KEGG" id="pbn:PADG_02457"/>
<dbReference type="EMBL" id="KN275959">
    <property type="protein sequence ID" value="EEH46359.2"/>
    <property type="molecule type" value="Genomic_DNA"/>
</dbReference>
<keyword evidence="5" id="KW-1185">Reference proteome</keyword>
<dbReference type="VEuPathDB" id="FungiDB:PADG_02457"/>
<reference evidence="4 5" key="1">
    <citation type="journal article" date="2011" name="PLoS Genet.">
        <title>Comparative genomic analysis of human fungal pathogens causing paracoccidioidomycosis.</title>
        <authorList>
            <person name="Desjardins C.A."/>
            <person name="Champion M.D."/>
            <person name="Holder J.W."/>
            <person name="Muszewska A."/>
            <person name="Goldberg J."/>
            <person name="Bailao A.M."/>
            <person name="Brigido M.M."/>
            <person name="Ferreira M.E."/>
            <person name="Garcia A.M."/>
            <person name="Grynberg M."/>
            <person name="Gujja S."/>
            <person name="Heiman D.I."/>
            <person name="Henn M.R."/>
            <person name="Kodira C.D."/>
            <person name="Leon-Narvaez H."/>
            <person name="Longo L.V."/>
            <person name="Ma L.J."/>
            <person name="Malavazi I."/>
            <person name="Matsuo A.L."/>
            <person name="Morais F.V."/>
            <person name="Pereira M."/>
            <person name="Rodriguez-Brito S."/>
            <person name="Sakthikumar S."/>
            <person name="Salem-Izacc S.M."/>
            <person name="Sykes S.M."/>
            <person name="Teixeira M.M."/>
            <person name="Vallejo M.C."/>
            <person name="Walter M.E."/>
            <person name="Yandava C."/>
            <person name="Young S."/>
            <person name="Zeng Q."/>
            <person name="Zucker J."/>
            <person name="Felipe M.S."/>
            <person name="Goldman G.H."/>
            <person name="Haas B.J."/>
            <person name="McEwen J.G."/>
            <person name="Nino-Vega G."/>
            <person name="Puccia R."/>
            <person name="San-Blas G."/>
            <person name="Soares C.M."/>
            <person name="Birren B.W."/>
            <person name="Cuomo C.A."/>
        </authorList>
    </citation>
    <scope>NUCLEOTIDE SEQUENCE [LARGE SCALE GENOMIC DNA]</scope>
    <source>
        <strain evidence="4 5">Pb18</strain>
    </source>
</reference>
<dbReference type="PANTHER" id="PTHR47706:SF6">
    <property type="entry name" value="NMRA-LIKE FAMILY PROTEIN (AFU_ORTHOLOGUE AFUA_6G00280)"/>
    <property type="match status" value="1"/>
</dbReference>
<evidence type="ECO:0008006" key="6">
    <source>
        <dbReference type="Google" id="ProtNLM"/>
    </source>
</evidence>
<keyword evidence="3" id="KW-0472">Membrane</keyword>
<dbReference type="Gene3D" id="3.40.50.720">
    <property type="entry name" value="NAD(P)-binding Rossmann-like Domain"/>
    <property type="match status" value="1"/>
</dbReference>
<dbReference type="AlphaFoldDB" id="C1G5K2"/>
<sequence length="228" mass="24546">MALINILVLGAGELGTAVLTSLLQHPSRAHNKASISLLLLLLLLLLLRFIAGPGTQLKIARAVLDAEAPFFIPWQVGVDYDTICRRSAHDLFDEQLDVHDLLKTQKKTSWTAVLTEMFTNFLFDAGFGIVEFGGGDGKNAKVRALGSWENRVTVTAPEDIGKLTAENTFGDDGVVGGNAPVFIGGDTKKVERSVLTTQALEKDHGNALLKYDAVFGAGKGVAWDLEKT</sequence>
<evidence type="ECO:0000313" key="5">
    <source>
        <dbReference type="Proteomes" id="UP000001628"/>
    </source>
</evidence>
<gene>
    <name evidence="4" type="ORF">PADG_02457</name>
</gene>
<name>C1G5K2_PARBD</name>
<dbReference type="InterPro" id="IPR051609">
    <property type="entry name" value="NmrA/Isoflavone_reductase-like"/>
</dbReference>
<evidence type="ECO:0000256" key="1">
    <source>
        <dbReference type="ARBA" id="ARBA00022857"/>
    </source>
</evidence>
<dbReference type="HOGENOM" id="CLU_059949_0_0_1"/>
<dbReference type="GeneID" id="22581933"/>
<dbReference type="Proteomes" id="UP000001628">
    <property type="component" value="Unassembled WGS sequence"/>
</dbReference>
<evidence type="ECO:0000256" key="3">
    <source>
        <dbReference type="SAM" id="Phobius"/>
    </source>
</evidence>
<dbReference type="OMA" id="NVLWKFY"/>
<keyword evidence="2" id="KW-0560">Oxidoreductase</keyword>
<dbReference type="PANTHER" id="PTHR47706">
    <property type="entry name" value="NMRA-LIKE FAMILY PROTEIN"/>
    <property type="match status" value="1"/>
</dbReference>
<proteinExistence type="predicted"/>
<dbReference type="eggNOG" id="ENOG502RJ4B">
    <property type="taxonomic scope" value="Eukaryota"/>
</dbReference>
<protein>
    <recommendedName>
        <fullName evidence="6">NmrA-like domain-containing protein</fullName>
    </recommendedName>
</protein>